<dbReference type="PANTHER" id="PTHR31223:SF70">
    <property type="entry name" value="LOG FAMILY PROTEIN YJL055W"/>
    <property type="match status" value="1"/>
</dbReference>
<dbReference type="SUPFAM" id="SSF102405">
    <property type="entry name" value="MCP/YpsA-like"/>
    <property type="match status" value="1"/>
</dbReference>
<gene>
    <name evidence="1" type="primary">yvdD_5</name>
    <name evidence="1" type="ORF">SDC9_51943</name>
</gene>
<dbReference type="NCBIfam" id="TIGR00730">
    <property type="entry name" value="Rossman fold protein, TIGR00730 family"/>
    <property type="match status" value="1"/>
</dbReference>
<protein>
    <submittedName>
        <fullName evidence="1">LOG family protein YvdD</fullName>
    </submittedName>
</protein>
<evidence type="ECO:0000313" key="1">
    <source>
        <dbReference type="EMBL" id="MPM05653.1"/>
    </source>
</evidence>
<dbReference type="PANTHER" id="PTHR31223">
    <property type="entry name" value="LOG FAMILY PROTEIN YJL055W"/>
    <property type="match status" value="1"/>
</dbReference>
<dbReference type="InterPro" id="IPR005269">
    <property type="entry name" value="LOG"/>
</dbReference>
<sequence length="193" mass="21360">MNTIRSIAVFCGSSNGAKPIYQETARLFGNQMYQRQTTLVYGGGNRGLMGTVAESIHSLGGRVIGVIPEALNRSDICLRPVEEQLIVVPTMHERKATMYRLADAFVALPGGIGTFEEILEVYTWLQLGFHTKPVALLNVAGFYDCLLAFLQHSVQEGFLKADHLKALIVESDIDALFERLARFEGRLSDKLGR</sequence>
<name>A0A644WU70_9ZZZZ</name>
<reference evidence="1" key="1">
    <citation type="submission" date="2019-08" db="EMBL/GenBank/DDBJ databases">
        <authorList>
            <person name="Kucharzyk K."/>
            <person name="Murdoch R.W."/>
            <person name="Higgins S."/>
            <person name="Loffler F."/>
        </authorList>
    </citation>
    <scope>NUCLEOTIDE SEQUENCE</scope>
</reference>
<dbReference type="EMBL" id="VSSQ01001153">
    <property type="protein sequence ID" value="MPM05653.1"/>
    <property type="molecule type" value="Genomic_DNA"/>
</dbReference>
<dbReference type="Gene3D" id="3.40.50.450">
    <property type="match status" value="1"/>
</dbReference>
<dbReference type="GO" id="GO:0009691">
    <property type="term" value="P:cytokinin biosynthetic process"/>
    <property type="evidence" value="ECO:0007669"/>
    <property type="project" value="InterPro"/>
</dbReference>
<proteinExistence type="predicted"/>
<dbReference type="GO" id="GO:0005829">
    <property type="term" value="C:cytosol"/>
    <property type="evidence" value="ECO:0007669"/>
    <property type="project" value="TreeGrafter"/>
</dbReference>
<dbReference type="InterPro" id="IPR031100">
    <property type="entry name" value="LOG_fam"/>
</dbReference>
<dbReference type="Pfam" id="PF03641">
    <property type="entry name" value="Lysine_decarbox"/>
    <property type="match status" value="1"/>
</dbReference>
<accession>A0A644WU70</accession>
<dbReference type="GO" id="GO:0016799">
    <property type="term" value="F:hydrolase activity, hydrolyzing N-glycosyl compounds"/>
    <property type="evidence" value="ECO:0007669"/>
    <property type="project" value="TreeGrafter"/>
</dbReference>
<organism evidence="1">
    <name type="scientific">bioreactor metagenome</name>
    <dbReference type="NCBI Taxonomy" id="1076179"/>
    <lineage>
        <taxon>unclassified sequences</taxon>
        <taxon>metagenomes</taxon>
        <taxon>ecological metagenomes</taxon>
    </lineage>
</organism>
<dbReference type="AlphaFoldDB" id="A0A644WU70"/>
<comment type="caution">
    <text evidence="1">The sequence shown here is derived from an EMBL/GenBank/DDBJ whole genome shotgun (WGS) entry which is preliminary data.</text>
</comment>